<reference evidence="1 2" key="1">
    <citation type="submission" date="2019-05" db="EMBL/GenBank/DDBJ databases">
        <title>Another draft genome of Portunus trituberculatus and its Hox gene families provides insights of decapod evolution.</title>
        <authorList>
            <person name="Jeong J.-H."/>
            <person name="Song I."/>
            <person name="Kim S."/>
            <person name="Choi T."/>
            <person name="Kim D."/>
            <person name="Ryu S."/>
            <person name="Kim W."/>
        </authorList>
    </citation>
    <scope>NUCLEOTIDE SEQUENCE [LARGE SCALE GENOMIC DNA]</scope>
    <source>
        <tissue evidence="1">Muscle</tissue>
    </source>
</reference>
<protein>
    <submittedName>
        <fullName evidence="1">Uncharacterized protein</fullName>
    </submittedName>
</protein>
<organism evidence="1 2">
    <name type="scientific">Portunus trituberculatus</name>
    <name type="common">Swimming crab</name>
    <name type="synonym">Neptunus trituberculatus</name>
    <dbReference type="NCBI Taxonomy" id="210409"/>
    <lineage>
        <taxon>Eukaryota</taxon>
        <taxon>Metazoa</taxon>
        <taxon>Ecdysozoa</taxon>
        <taxon>Arthropoda</taxon>
        <taxon>Crustacea</taxon>
        <taxon>Multicrustacea</taxon>
        <taxon>Malacostraca</taxon>
        <taxon>Eumalacostraca</taxon>
        <taxon>Eucarida</taxon>
        <taxon>Decapoda</taxon>
        <taxon>Pleocyemata</taxon>
        <taxon>Brachyura</taxon>
        <taxon>Eubrachyura</taxon>
        <taxon>Portunoidea</taxon>
        <taxon>Portunidae</taxon>
        <taxon>Portuninae</taxon>
        <taxon>Portunus</taxon>
    </lineage>
</organism>
<sequence length="67" mass="7082">MLSRSPFAFLIYRHLEAAVVSLSVALATSLASGLQGCIVLNDGASPLRKGRATATFAPICWMENAES</sequence>
<dbReference type="AlphaFoldDB" id="A0A5B7HK05"/>
<proteinExistence type="predicted"/>
<name>A0A5B7HK05_PORTR</name>
<keyword evidence="2" id="KW-1185">Reference proteome</keyword>
<evidence type="ECO:0000313" key="1">
    <source>
        <dbReference type="EMBL" id="MPC69895.1"/>
    </source>
</evidence>
<dbReference type="Proteomes" id="UP000324222">
    <property type="component" value="Unassembled WGS sequence"/>
</dbReference>
<accession>A0A5B7HK05</accession>
<evidence type="ECO:0000313" key="2">
    <source>
        <dbReference type="Proteomes" id="UP000324222"/>
    </source>
</evidence>
<dbReference type="EMBL" id="VSRR010030180">
    <property type="protein sequence ID" value="MPC69895.1"/>
    <property type="molecule type" value="Genomic_DNA"/>
</dbReference>
<gene>
    <name evidence="1" type="ORF">E2C01_064127</name>
</gene>
<comment type="caution">
    <text evidence="1">The sequence shown here is derived from an EMBL/GenBank/DDBJ whole genome shotgun (WGS) entry which is preliminary data.</text>
</comment>